<proteinExistence type="predicted"/>
<sequence length="123" mass="13831">MNQTGDSPEAQEQAQLAEWNKIYNEIKDGERGDRTPEEQDEARIKRPELFKLSTPEQKSQLLKEAVQSFGETEGTEISAVIERAFGYIPEDLSDIQETMEAIIDGKQIIEDSEGPVGGNYILE</sequence>
<organism evidence="2 3">
    <name type="scientific">candidate division WS5 bacterium</name>
    <dbReference type="NCBI Taxonomy" id="2093353"/>
    <lineage>
        <taxon>Bacteria</taxon>
        <taxon>candidate division WS5</taxon>
    </lineage>
</organism>
<dbReference type="EMBL" id="QZJW01000050">
    <property type="protein sequence ID" value="RJO60226.1"/>
    <property type="molecule type" value="Genomic_DNA"/>
</dbReference>
<accession>A0A419DAS1</accession>
<dbReference type="AlphaFoldDB" id="A0A419DAS1"/>
<evidence type="ECO:0000313" key="3">
    <source>
        <dbReference type="Proteomes" id="UP000285655"/>
    </source>
</evidence>
<name>A0A419DAS1_9BACT</name>
<comment type="caution">
    <text evidence="2">The sequence shown here is derived from an EMBL/GenBank/DDBJ whole genome shotgun (WGS) entry which is preliminary data.</text>
</comment>
<evidence type="ECO:0000256" key="1">
    <source>
        <dbReference type="SAM" id="MobiDB-lite"/>
    </source>
</evidence>
<protein>
    <submittedName>
        <fullName evidence="2">Uncharacterized protein</fullName>
    </submittedName>
</protein>
<evidence type="ECO:0000313" key="2">
    <source>
        <dbReference type="EMBL" id="RJO60226.1"/>
    </source>
</evidence>
<reference evidence="2 3" key="1">
    <citation type="journal article" date="2017" name="ISME J.">
        <title>Energy and carbon metabolisms in a deep terrestrial subsurface fluid microbial community.</title>
        <authorList>
            <person name="Momper L."/>
            <person name="Jungbluth S.P."/>
            <person name="Lee M.D."/>
            <person name="Amend J.P."/>
        </authorList>
    </citation>
    <scope>NUCLEOTIDE SEQUENCE [LARGE SCALE GENOMIC DNA]</scope>
    <source>
        <strain evidence="2">SURF_29</strain>
    </source>
</reference>
<dbReference type="Proteomes" id="UP000285655">
    <property type="component" value="Unassembled WGS sequence"/>
</dbReference>
<gene>
    <name evidence="2" type="ORF">C4544_05620</name>
</gene>
<feature type="region of interest" description="Disordered" evidence="1">
    <location>
        <begin position="24"/>
        <end position="43"/>
    </location>
</feature>